<dbReference type="Proteomes" id="UP000437748">
    <property type="component" value="Unassembled WGS sequence"/>
</dbReference>
<evidence type="ECO:0000313" key="3">
    <source>
        <dbReference type="EMBL" id="KAB8039074.1"/>
    </source>
</evidence>
<evidence type="ECO:0000313" key="4">
    <source>
        <dbReference type="Proteomes" id="UP000437748"/>
    </source>
</evidence>
<feature type="domain" description="Glycosyl transferase family 1" evidence="1">
    <location>
        <begin position="196"/>
        <end position="338"/>
    </location>
</feature>
<protein>
    <submittedName>
        <fullName evidence="3">Glycosyltransferase</fullName>
    </submittedName>
</protein>
<dbReference type="InterPro" id="IPR050194">
    <property type="entry name" value="Glycosyltransferase_grp1"/>
</dbReference>
<comment type="caution">
    <text evidence="3">The sequence shown here is derived from an EMBL/GenBank/DDBJ whole genome shotgun (WGS) entry which is preliminary data.</text>
</comment>
<dbReference type="InterPro" id="IPR028098">
    <property type="entry name" value="Glyco_trans_4-like_N"/>
</dbReference>
<dbReference type="PANTHER" id="PTHR45947">
    <property type="entry name" value="SULFOQUINOVOSYL TRANSFERASE SQD2"/>
    <property type="match status" value="1"/>
</dbReference>
<reference evidence="3 4" key="1">
    <citation type="submission" date="2019-10" db="EMBL/GenBank/DDBJ databases">
        <title>New species of Slilvanegrellaceae.</title>
        <authorList>
            <person name="Pitt A."/>
            <person name="Hahn M.W."/>
        </authorList>
    </citation>
    <scope>NUCLEOTIDE SEQUENCE [LARGE SCALE GENOMIC DNA]</scope>
    <source>
        <strain evidence="3 4">SP-Ram-0.45-NSY-1</strain>
    </source>
</reference>
<name>A0A6N6VV26_9BACT</name>
<dbReference type="EMBL" id="WFLM01000003">
    <property type="protein sequence ID" value="KAB8039074.1"/>
    <property type="molecule type" value="Genomic_DNA"/>
</dbReference>
<evidence type="ECO:0000259" key="1">
    <source>
        <dbReference type="Pfam" id="PF00534"/>
    </source>
</evidence>
<dbReference type="Pfam" id="PF13439">
    <property type="entry name" value="Glyco_transf_4"/>
    <property type="match status" value="1"/>
</dbReference>
<dbReference type="PANTHER" id="PTHR45947:SF3">
    <property type="entry name" value="SULFOQUINOVOSYL TRANSFERASE SQD2"/>
    <property type="match status" value="1"/>
</dbReference>
<dbReference type="OrthoDB" id="6194329at2"/>
<organism evidence="3 4">
    <name type="scientific">Silvanigrella paludirubra</name>
    <dbReference type="NCBI Taxonomy" id="2499159"/>
    <lineage>
        <taxon>Bacteria</taxon>
        <taxon>Pseudomonadati</taxon>
        <taxon>Bdellovibrionota</taxon>
        <taxon>Oligoflexia</taxon>
        <taxon>Silvanigrellales</taxon>
        <taxon>Silvanigrellaceae</taxon>
        <taxon>Silvanigrella</taxon>
    </lineage>
</organism>
<keyword evidence="4" id="KW-1185">Reference proteome</keyword>
<accession>A0A6N6VV26</accession>
<gene>
    <name evidence="3" type="ORF">GCL60_09475</name>
</gene>
<keyword evidence="3" id="KW-0808">Transferase</keyword>
<dbReference type="Gene3D" id="3.40.50.2000">
    <property type="entry name" value="Glycogen Phosphorylase B"/>
    <property type="match status" value="2"/>
</dbReference>
<proteinExistence type="predicted"/>
<dbReference type="AlphaFoldDB" id="A0A6N6VV26"/>
<dbReference type="RefSeq" id="WP_153420473.1">
    <property type="nucleotide sequence ID" value="NZ_WFLM01000003.1"/>
</dbReference>
<dbReference type="SUPFAM" id="SSF53756">
    <property type="entry name" value="UDP-Glycosyltransferase/glycogen phosphorylase"/>
    <property type="match status" value="1"/>
</dbReference>
<dbReference type="GO" id="GO:0016757">
    <property type="term" value="F:glycosyltransferase activity"/>
    <property type="evidence" value="ECO:0007669"/>
    <property type="project" value="InterPro"/>
</dbReference>
<sequence>MKNNELKVALVVDWLTVYGGAERVVEQIIECYPNCDIYSLIDFLNDEQRFFVKGKKAKTSFIQKLPFAKKYYRIYLPLMPLAIESFNLHDYDLIISSSHAVARGVITYHHQLHITYLQAPGLRYAYHDKNIYSIGSKFKILKEFLLYKLRKWDFIASKRADYTIANSEYVSEWNEKIVGVKSKVIYPPVYLDNFIKYFNEEKRDTYVAVGRLEPIKRFDLIIEAFNSSNKKLIIIGSGSIEKELKKLANDNISFVGFRNQIEIAEILSKSKAFLQAGCEGFGISMLESQACGTPVIAFAQGGALEVVNHIGVTNKPTGILFEDQSKESILKAIELFESGLVNIQPIHCLENAKRFSKETFKKSFKDFINQKIMFRSFKNKIENKKRA</sequence>
<dbReference type="InterPro" id="IPR001296">
    <property type="entry name" value="Glyco_trans_1"/>
</dbReference>
<evidence type="ECO:0000259" key="2">
    <source>
        <dbReference type="Pfam" id="PF13439"/>
    </source>
</evidence>
<feature type="domain" description="Glycosyltransferase subfamily 4-like N-terminal" evidence="2">
    <location>
        <begin position="18"/>
        <end position="192"/>
    </location>
</feature>
<dbReference type="Pfam" id="PF00534">
    <property type="entry name" value="Glycos_transf_1"/>
    <property type="match status" value="1"/>
</dbReference>